<keyword evidence="3" id="KW-0472">Membrane</keyword>
<evidence type="ECO:0000256" key="2">
    <source>
        <dbReference type="PROSITE-ProRule" id="PRU01161"/>
    </source>
</evidence>
<comment type="caution">
    <text evidence="5">The sequence shown here is derived from an EMBL/GenBank/DDBJ whole genome shotgun (WGS) entry which is preliminary data.</text>
</comment>
<feature type="short sequence motif" description="DGA/G" evidence="2">
    <location>
        <begin position="192"/>
        <end position="194"/>
    </location>
</feature>
<feature type="short sequence motif" description="GXSXG" evidence="2">
    <location>
        <begin position="73"/>
        <end position="77"/>
    </location>
</feature>
<feature type="short sequence motif" description="DGA/G" evidence="2">
    <location>
        <begin position="601"/>
        <end position="603"/>
    </location>
</feature>
<keyword evidence="2" id="KW-0442">Lipid degradation</keyword>
<dbReference type="InterPro" id="IPR002641">
    <property type="entry name" value="PNPLA_dom"/>
</dbReference>
<dbReference type="Gene3D" id="3.40.1090.10">
    <property type="entry name" value="Cytosolic phospholipase A2 catalytic domain"/>
    <property type="match status" value="2"/>
</dbReference>
<evidence type="ECO:0000256" key="1">
    <source>
        <dbReference type="ARBA" id="ARBA00023098"/>
    </source>
</evidence>
<keyword evidence="2" id="KW-0378">Hydrolase</keyword>
<dbReference type="AlphaFoldDB" id="A0A3M6VCZ5"/>
<evidence type="ECO:0000259" key="4">
    <source>
        <dbReference type="PROSITE" id="PS51635"/>
    </source>
</evidence>
<evidence type="ECO:0000256" key="3">
    <source>
        <dbReference type="SAM" id="Phobius"/>
    </source>
</evidence>
<dbReference type="GO" id="GO:0005811">
    <property type="term" value="C:lipid droplet"/>
    <property type="evidence" value="ECO:0007669"/>
    <property type="project" value="TreeGrafter"/>
</dbReference>
<name>A0A3M6VCZ5_9STRA</name>
<keyword evidence="6" id="KW-1185">Reference proteome</keyword>
<dbReference type="PROSITE" id="PS51635">
    <property type="entry name" value="PNPLA"/>
    <property type="match status" value="2"/>
</dbReference>
<comment type="caution">
    <text evidence="2">Lacks conserved residue(s) required for the propagation of feature annotation.</text>
</comment>
<dbReference type="GO" id="GO:0055088">
    <property type="term" value="P:lipid homeostasis"/>
    <property type="evidence" value="ECO:0007669"/>
    <property type="project" value="TreeGrafter"/>
</dbReference>
<dbReference type="GO" id="GO:0004806">
    <property type="term" value="F:triacylglycerol lipase activity"/>
    <property type="evidence" value="ECO:0007669"/>
    <property type="project" value="TreeGrafter"/>
</dbReference>
<evidence type="ECO:0000313" key="5">
    <source>
        <dbReference type="EMBL" id="RMX64073.1"/>
    </source>
</evidence>
<dbReference type="PANTHER" id="PTHR12406">
    <property type="entry name" value="CALCIUM-INDEPENDENT PHOSPHOLIPASE A2 IPLA2 -RELATED"/>
    <property type="match status" value="1"/>
</dbReference>
<feature type="transmembrane region" description="Helical" evidence="3">
    <location>
        <begin position="366"/>
        <end position="387"/>
    </location>
</feature>
<feature type="transmembrane region" description="Helical" evidence="3">
    <location>
        <begin position="299"/>
        <end position="321"/>
    </location>
</feature>
<feature type="transmembrane region" description="Helical" evidence="3">
    <location>
        <begin position="742"/>
        <end position="766"/>
    </location>
</feature>
<protein>
    <recommendedName>
        <fullName evidence="4">PNPLA domain-containing protein</fullName>
    </recommendedName>
</protein>
<dbReference type="GO" id="GO:0019433">
    <property type="term" value="P:triglyceride catabolic process"/>
    <property type="evidence" value="ECO:0007669"/>
    <property type="project" value="TreeGrafter"/>
</dbReference>
<keyword evidence="3" id="KW-0812">Transmembrane</keyword>
<keyword evidence="3" id="KW-1133">Transmembrane helix</keyword>
<dbReference type="VEuPathDB" id="FungiDB:DD237_005909"/>
<dbReference type="InterPro" id="IPR033562">
    <property type="entry name" value="PLPL"/>
</dbReference>
<dbReference type="VEuPathDB" id="FungiDB:DD237_005908"/>
<feature type="active site" description="Nucleophile" evidence="2">
    <location>
        <position position="75"/>
    </location>
</feature>
<dbReference type="STRING" id="542832.A0A3M6VCZ5"/>
<feature type="domain" description="PNPLA" evidence="4">
    <location>
        <begin position="450"/>
        <end position="614"/>
    </location>
</feature>
<accession>A0A3M6VCZ5</accession>
<feature type="transmembrane region" description="Helical" evidence="3">
    <location>
        <begin position="333"/>
        <end position="360"/>
    </location>
</feature>
<reference evidence="5 6" key="1">
    <citation type="submission" date="2018-06" db="EMBL/GenBank/DDBJ databases">
        <title>Comparative genomics of downy mildews reveals potential adaptations to biotrophy.</title>
        <authorList>
            <person name="Fletcher K."/>
            <person name="Klosterman S.J."/>
            <person name="Derevnina L."/>
            <person name="Martin F."/>
            <person name="Koike S."/>
            <person name="Reyes Chin-Wo S."/>
            <person name="Mou B."/>
            <person name="Michelmore R."/>
        </authorList>
    </citation>
    <scope>NUCLEOTIDE SEQUENCE [LARGE SCALE GENOMIC DNA]</scope>
    <source>
        <strain evidence="5 6">R14</strain>
    </source>
</reference>
<feature type="transmembrane region" description="Helical" evidence="3">
    <location>
        <begin position="708"/>
        <end position="730"/>
    </location>
</feature>
<sequence>MAKSSDRRHNWFHRPGLAFILSQMVHRFSTSAPALDPNLSFSFACGGWLKMYLFGVAKALQEFELEKNARLIGCSAGALTATALALHCDFDAIRDHVLKNVVPLAHASPAGYFRVRPYLRDTLLRHGGLKHFEKLNASQQTTIVYTSLSSLQSRRVTTFESAEHLTETLLASCCAPPIAGLPFKLNGEWVMDGGMLDFQPVFDDKTVTISPFYCVGADIKPSVYVPMWWALFPPGVSDVEWLFDLGYEDGLKWIVKNNLTGGRKNVVIPEKSVTFVGAWNTTVGRVVGYRSCENHFLDALFIGLFVCLWRPMAFICLYLELYLQAIISGSKAVVFHAAAKLLISNIIMGAVAAALATLGLQHMMQFVLGLIATGFFLGGIVSLVGGIQQAGIVASEDWQRFRSYTRSIASLSLFLHSMPVFGPKVQIKRHKVLLEHSLVYRVAMHFDMSFSFACGGYLKMYLFGVAKALQEFELEKDARLIGCSAGALAATGLALHCNFDAIRDFVLTDVIPNAHVFPAGYFRVRTFLLNTLEAEGKLHEYEKLNASQQLTVVYTSLSALTSRRHTKFESKQQLTDSLMASCCATPIAGMPFKLNGEWVMDGGMLDFQPVFDDKTVTISPFYCVGADIKPSVYVPMWWALFPPGVSDVEWLFDLGYEDGLKWIVKNNLTGGRKNIVIPEKSVTFVGAWNTTVGRVVGYRSCENHFLDALFIGLFVCLWRPLVFLCLYLELCLQAVVSGSKAAIFGAAAKLLVSNIIMGALAAVLATRGLQHTMLFLVGLSVTGFFLGGMVLLVGGLQQAAAVASHDWQRCRSYMRSITSLSLFLRCMPVVGCFVQIKRHELLLQHSLVYRVAMYCM</sequence>
<dbReference type="GO" id="GO:0005737">
    <property type="term" value="C:cytoplasm"/>
    <property type="evidence" value="ECO:0007669"/>
    <property type="project" value="TreeGrafter"/>
</dbReference>
<evidence type="ECO:0000313" key="6">
    <source>
        <dbReference type="Proteomes" id="UP000282087"/>
    </source>
</evidence>
<feature type="short sequence motif" description="GXSXG" evidence="2">
    <location>
        <begin position="482"/>
        <end position="486"/>
    </location>
</feature>
<dbReference type="SUPFAM" id="SSF52151">
    <property type="entry name" value="FabD/lysophospholipase-like"/>
    <property type="match status" value="2"/>
</dbReference>
<organism evidence="5 6">
    <name type="scientific">Peronospora effusa</name>
    <dbReference type="NCBI Taxonomy" id="542832"/>
    <lineage>
        <taxon>Eukaryota</taxon>
        <taxon>Sar</taxon>
        <taxon>Stramenopiles</taxon>
        <taxon>Oomycota</taxon>
        <taxon>Peronosporomycetes</taxon>
        <taxon>Peronosporales</taxon>
        <taxon>Peronosporaceae</taxon>
        <taxon>Peronospora</taxon>
    </lineage>
</organism>
<dbReference type="PANTHER" id="PTHR12406:SF42">
    <property type="entry name" value="PNPLA DOMAIN-CONTAINING PROTEIN"/>
    <property type="match status" value="1"/>
</dbReference>
<gene>
    <name evidence="5" type="ORF">DD238_006377</name>
</gene>
<keyword evidence="1 2" id="KW-0443">Lipid metabolism</keyword>
<dbReference type="Proteomes" id="UP000282087">
    <property type="component" value="Unassembled WGS sequence"/>
</dbReference>
<dbReference type="Pfam" id="PF01734">
    <property type="entry name" value="Patatin"/>
    <property type="match status" value="2"/>
</dbReference>
<feature type="active site" description="Proton acceptor" evidence="2">
    <location>
        <position position="601"/>
    </location>
</feature>
<feature type="active site" description="Proton acceptor" evidence="2">
    <location>
        <position position="192"/>
    </location>
</feature>
<dbReference type="GO" id="GO:0016020">
    <property type="term" value="C:membrane"/>
    <property type="evidence" value="ECO:0007669"/>
    <property type="project" value="TreeGrafter"/>
</dbReference>
<dbReference type="InterPro" id="IPR016035">
    <property type="entry name" value="Acyl_Trfase/lysoPLipase"/>
</dbReference>
<feature type="transmembrane region" description="Helical" evidence="3">
    <location>
        <begin position="773"/>
        <end position="796"/>
    </location>
</feature>
<feature type="domain" description="PNPLA" evidence="4">
    <location>
        <begin position="41"/>
        <end position="205"/>
    </location>
</feature>
<dbReference type="EMBL" id="QLLG01000341">
    <property type="protein sequence ID" value="RMX64073.1"/>
    <property type="molecule type" value="Genomic_DNA"/>
</dbReference>
<feature type="active site" description="Nucleophile" evidence="2">
    <location>
        <position position="484"/>
    </location>
</feature>
<proteinExistence type="predicted"/>